<comment type="caution">
    <text evidence="3">The sequence shown here is derived from an EMBL/GenBank/DDBJ whole genome shotgun (WGS) entry which is preliminary data.</text>
</comment>
<reference evidence="4" key="1">
    <citation type="submission" date="2023-07" db="EMBL/GenBank/DDBJ databases">
        <authorList>
            <person name="Luz R."/>
            <person name="Cordeiro R."/>
            <person name="Fonseca A."/>
            <person name="Goncalves V."/>
        </authorList>
    </citation>
    <scope>NUCLEOTIDE SEQUENCE [LARGE SCALE GENOMIC DNA]</scope>
    <source>
        <strain evidence="4">BACA0444</strain>
    </source>
</reference>
<dbReference type="InterPro" id="IPR002822">
    <property type="entry name" value="Ni_insertion"/>
</dbReference>
<gene>
    <name evidence="3" type="primary">larC</name>
    <name evidence="3" type="ORF">RIF25_04470</name>
</gene>
<evidence type="ECO:0000313" key="3">
    <source>
        <dbReference type="EMBL" id="MDS3860058.1"/>
    </source>
</evidence>
<dbReference type="Gene3D" id="3.10.20.300">
    <property type="entry name" value="mk0293 like domain"/>
    <property type="match status" value="1"/>
</dbReference>
<dbReference type="HAMAP" id="MF_01074">
    <property type="entry name" value="LarC"/>
    <property type="match status" value="1"/>
</dbReference>
<sequence>MVNVAYCDCPTGIAGDMVLGAVLDAGVPLAYLQAELGKLGLGDEFALEIERVTRQGQAGTKAHVHLQDQGSHHHAHHHGRHWPEIVQLIQAAALPPQATAWSLRIFERLAMAEGAVHGIPPEKVHFHEVGAVDAIVDIVGSCLGLDWLGIEAIYCSALPSGGGTVRAAHGILPVPVPAVLQLYQSRQVPIYDNGIQKELVTPTGAAIVVALAEAFGSPPAMEIRKIGLGAGRQDLATPNLFRLWIGQLSPALAPTGIPYQTDEIIELQTQVDDLSPQAMGYTLDALYQAGAVEVFTQAIMMKKNRPGLLITVLSPLATALACEEVLFRETTTLGIRRQSQARHILRRELVTITTPYGPIQIKLGYWGLELVTIQPEYEDCAQLAATQQIPWREVHRQAMAAAYALYRD</sequence>
<dbReference type="PANTHER" id="PTHR36566">
    <property type="entry name" value="NICKEL INSERTION PROTEIN-RELATED"/>
    <property type="match status" value="1"/>
</dbReference>
<dbReference type="GO" id="GO:0016151">
    <property type="term" value="F:nickel cation binding"/>
    <property type="evidence" value="ECO:0007669"/>
    <property type="project" value="UniProtKB-UniRule"/>
</dbReference>
<organism evidence="3 4">
    <name type="scientific">Pseudocalidococcus azoricus BACA0444</name>
    <dbReference type="NCBI Taxonomy" id="2918990"/>
    <lineage>
        <taxon>Bacteria</taxon>
        <taxon>Bacillati</taxon>
        <taxon>Cyanobacteriota</taxon>
        <taxon>Cyanophyceae</taxon>
        <taxon>Acaryochloridales</taxon>
        <taxon>Thermosynechococcaceae</taxon>
        <taxon>Pseudocalidococcus</taxon>
        <taxon>Pseudocalidococcus azoricus</taxon>
    </lineage>
</organism>
<evidence type="ECO:0000313" key="4">
    <source>
        <dbReference type="Proteomes" id="UP001268256"/>
    </source>
</evidence>
<proteinExistence type="inferred from homology"/>
<name>A0AAE4FPT6_9CYAN</name>
<dbReference type="RefSeq" id="WP_322877343.1">
    <property type="nucleotide sequence ID" value="NZ_JAVMIP010000002.1"/>
</dbReference>
<dbReference type="Pfam" id="PF01969">
    <property type="entry name" value="Ni_insertion"/>
    <property type="match status" value="1"/>
</dbReference>
<keyword evidence="4" id="KW-1185">Reference proteome</keyword>
<protein>
    <recommendedName>
        <fullName evidence="2">Putative nickel insertion protein</fullName>
    </recommendedName>
</protein>
<dbReference type="Proteomes" id="UP001268256">
    <property type="component" value="Unassembled WGS sequence"/>
</dbReference>
<evidence type="ECO:0000256" key="1">
    <source>
        <dbReference type="ARBA" id="ARBA00022596"/>
    </source>
</evidence>
<dbReference type="PANTHER" id="PTHR36566:SF1">
    <property type="entry name" value="PYRIDINIUM-3,5-BISTHIOCARBOXYLIC ACID MONONUCLEOTIDE NICKEL INSERTION PROTEIN"/>
    <property type="match status" value="1"/>
</dbReference>
<accession>A0AAE4FPT6</accession>
<comment type="similarity">
    <text evidence="2">Belongs to the LarC family.</text>
</comment>
<dbReference type="AlphaFoldDB" id="A0AAE4FPT6"/>
<dbReference type="NCBIfam" id="TIGR00299">
    <property type="entry name" value="nickel pincer cofactor biosynthesis protein LarC"/>
    <property type="match status" value="1"/>
</dbReference>
<keyword evidence="2 3" id="KW-0456">Lyase</keyword>
<evidence type="ECO:0000256" key="2">
    <source>
        <dbReference type="HAMAP-Rule" id="MF_01074"/>
    </source>
</evidence>
<dbReference type="GO" id="GO:0016829">
    <property type="term" value="F:lyase activity"/>
    <property type="evidence" value="ECO:0007669"/>
    <property type="project" value="UniProtKB-UniRule"/>
</dbReference>
<dbReference type="Gene3D" id="3.30.70.1380">
    <property type="entry name" value="Transcriptional regulatory protein pf0864 domain like"/>
    <property type="match status" value="1"/>
</dbReference>
<keyword evidence="1 2" id="KW-0533">Nickel</keyword>
<dbReference type="EMBL" id="JAVMIP010000002">
    <property type="protein sequence ID" value="MDS3860058.1"/>
    <property type="molecule type" value="Genomic_DNA"/>
</dbReference>